<evidence type="ECO:0000313" key="3">
    <source>
        <dbReference type="EMBL" id="PVH92427.1"/>
    </source>
</evidence>
<dbReference type="STRING" id="97972.A0A2V1D305"/>
<accession>A0A2V1D305</accession>
<dbReference type="InterPro" id="IPR001005">
    <property type="entry name" value="SANT/Myb"/>
</dbReference>
<feature type="compositionally biased region" description="Polar residues" evidence="1">
    <location>
        <begin position="8"/>
        <end position="23"/>
    </location>
</feature>
<feature type="domain" description="Myb-like" evidence="2">
    <location>
        <begin position="538"/>
        <end position="581"/>
    </location>
</feature>
<organism evidence="3 4">
    <name type="scientific">Periconia macrospinosa</name>
    <dbReference type="NCBI Taxonomy" id="97972"/>
    <lineage>
        <taxon>Eukaryota</taxon>
        <taxon>Fungi</taxon>
        <taxon>Dikarya</taxon>
        <taxon>Ascomycota</taxon>
        <taxon>Pezizomycotina</taxon>
        <taxon>Dothideomycetes</taxon>
        <taxon>Pleosporomycetidae</taxon>
        <taxon>Pleosporales</taxon>
        <taxon>Massarineae</taxon>
        <taxon>Periconiaceae</taxon>
        <taxon>Periconia</taxon>
    </lineage>
</organism>
<dbReference type="Proteomes" id="UP000244855">
    <property type="component" value="Unassembled WGS sequence"/>
</dbReference>
<dbReference type="InterPro" id="IPR009057">
    <property type="entry name" value="Homeodomain-like_sf"/>
</dbReference>
<dbReference type="PROSITE" id="PS50090">
    <property type="entry name" value="MYB_LIKE"/>
    <property type="match status" value="1"/>
</dbReference>
<dbReference type="SUPFAM" id="SSF46689">
    <property type="entry name" value="Homeodomain-like"/>
    <property type="match status" value="1"/>
</dbReference>
<proteinExistence type="predicted"/>
<dbReference type="EMBL" id="KZ805684">
    <property type="protein sequence ID" value="PVH92427.1"/>
    <property type="molecule type" value="Genomic_DNA"/>
</dbReference>
<evidence type="ECO:0000313" key="4">
    <source>
        <dbReference type="Proteomes" id="UP000244855"/>
    </source>
</evidence>
<gene>
    <name evidence="3" type="ORF">DM02DRAFT_699974</name>
</gene>
<evidence type="ECO:0000256" key="1">
    <source>
        <dbReference type="SAM" id="MobiDB-lite"/>
    </source>
</evidence>
<sequence length="672" mass="75553">MSPPFEPNTPTSEDSLPVVSQKQEPLCPALEPEIALATKQTASPAPISLPSPGLDTQTPQKEARSGGHIYEADRDRFLDIRILYTQSLWEAVSSKRRRDPGDISMKLKYLGENESNAQLYIVIQCNKRVSKKVKKFFAQKHVAEDLKPNFRVHVIDAGPSRLANSETIRILGNLNSTKSTLCGMSIVISSESTYRTATLGGLILVRTQENTVIYGLTAGHPLTNLGHEFSRDDLYWTEINSESDDENTTEEDESIQLSDIDHQHVYQEPSTPHDLTTDIGRVVTHSFNSAKDSPNHDWAVVALEGQDWAPNLLFQQNQQTDSAIEQRTTMNEGEGILEKGINLGLMPFSSESQLILPAQPVVAITSHGLQRGTLTSSCSCLMISPSYRFVATFDFSPSHGSMFLPGDSGSWVTNETTGEVYGHVVTVDTFGEASVMPIHSTLLDIKSHIGAYDVRIPSGQEISDLQRHRKHALTTDELLQSWITREMEKNSHVRLGKRKAEDSNLGDSPREIKRQSIHHNFRDSATLAVHNMHMHSLPWSAEEDETLLRARTQGMLWNEIAVEHFPLRDRKSCRQRHEQLMEIRNQKPVNSMRLATAYMATRADIWTPLANVLCEKWEVVEEMCMGKENGFLTRLYRSSPTSDNDSEIFITDDKVWLNFGDSSKEWQRVTSS</sequence>
<dbReference type="Gene3D" id="1.10.10.60">
    <property type="entry name" value="Homeodomain-like"/>
    <property type="match status" value="1"/>
</dbReference>
<name>A0A2V1D305_9PLEO</name>
<evidence type="ECO:0000259" key="2">
    <source>
        <dbReference type="PROSITE" id="PS50090"/>
    </source>
</evidence>
<protein>
    <recommendedName>
        <fullName evidence="2">Myb-like domain-containing protein</fullName>
    </recommendedName>
</protein>
<dbReference type="CDD" id="cd00167">
    <property type="entry name" value="SANT"/>
    <property type="match status" value="1"/>
</dbReference>
<dbReference type="AlphaFoldDB" id="A0A2V1D305"/>
<dbReference type="OrthoDB" id="5865767at2759"/>
<reference evidence="3 4" key="1">
    <citation type="journal article" date="2018" name="Sci. Rep.">
        <title>Comparative genomics provides insights into the lifestyle and reveals functional heterogeneity of dark septate endophytic fungi.</title>
        <authorList>
            <person name="Knapp D.G."/>
            <person name="Nemeth J.B."/>
            <person name="Barry K."/>
            <person name="Hainaut M."/>
            <person name="Henrissat B."/>
            <person name="Johnson J."/>
            <person name="Kuo A."/>
            <person name="Lim J.H.P."/>
            <person name="Lipzen A."/>
            <person name="Nolan M."/>
            <person name="Ohm R.A."/>
            <person name="Tamas L."/>
            <person name="Grigoriev I.V."/>
            <person name="Spatafora J.W."/>
            <person name="Nagy L.G."/>
            <person name="Kovacs G.M."/>
        </authorList>
    </citation>
    <scope>NUCLEOTIDE SEQUENCE [LARGE SCALE GENOMIC DNA]</scope>
    <source>
        <strain evidence="3 4">DSE2036</strain>
    </source>
</reference>
<feature type="region of interest" description="Disordered" evidence="1">
    <location>
        <begin position="1"/>
        <end position="67"/>
    </location>
</feature>
<keyword evidence="4" id="KW-1185">Reference proteome</keyword>